<evidence type="ECO:0000256" key="4">
    <source>
        <dbReference type="ARBA" id="ARBA00023136"/>
    </source>
</evidence>
<dbReference type="Proteomes" id="UP000007148">
    <property type="component" value="Unassembled WGS sequence"/>
</dbReference>
<dbReference type="Gene3D" id="1.20.1540.10">
    <property type="entry name" value="Rhomboid-like"/>
    <property type="match status" value="1"/>
</dbReference>
<keyword evidence="3 6" id="KW-1133">Transmembrane helix</keyword>
<reference evidence="8 9" key="1">
    <citation type="journal article" date="2011" name="PLoS Pathog.">
        <title>Endophytic Life Strategies Decoded by Genome and Transcriptome Analyses of the Mutualistic Root Symbiont Piriformospora indica.</title>
        <authorList>
            <person name="Zuccaro A."/>
            <person name="Lahrmann U."/>
            <person name="Guldener U."/>
            <person name="Langen G."/>
            <person name="Pfiffi S."/>
            <person name="Biedenkopf D."/>
            <person name="Wong P."/>
            <person name="Samans B."/>
            <person name="Grimm C."/>
            <person name="Basiewicz M."/>
            <person name="Murat C."/>
            <person name="Martin F."/>
            <person name="Kogel K.H."/>
        </authorList>
    </citation>
    <scope>NUCLEOTIDE SEQUENCE [LARGE SCALE GENOMIC DNA]</scope>
    <source>
        <strain evidence="8 9">DSM 11827</strain>
    </source>
</reference>
<dbReference type="GO" id="GO:0043130">
    <property type="term" value="F:ubiquitin binding"/>
    <property type="evidence" value="ECO:0007669"/>
    <property type="project" value="InterPro"/>
</dbReference>
<feature type="compositionally biased region" description="Polar residues" evidence="5">
    <location>
        <begin position="260"/>
        <end position="275"/>
    </location>
</feature>
<keyword evidence="9" id="KW-1185">Reference proteome</keyword>
<dbReference type="HOGENOM" id="CLU_057574_2_0_1"/>
<dbReference type="FunCoup" id="G4TPT9">
    <property type="interactions" value="8"/>
</dbReference>
<evidence type="ECO:0000259" key="7">
    <source>
        <dbReference type="PROSITE" id="PS51140"/>
    </source>
</evidence>
<evidence type="ECO:0000256" key="5">
    <source>
        <dbReference type="SAM" id="MobiDB-lite"/>
    </source>
</evidence>
<dbReference type="PANTHER" id="PTHR43066:SF21">
    <property type="entry name" value="UBIQUITIN-ASSOCIATED DOMAIN-CONTAINING PROTEIN 2"/>
    <property type="match status" value="1"/>
</dbReference>
<feature type="transmembrane region" description="Helical" evidence="6">
    <location>
        <begin position="116"/>
        <end position="133"/>
    </location>
</feature>
<dbReference type="InterPro" id="IPR003892">
    <property type="entry name" value="CUE"/>
</dbReference>
<accession>G4TPT9</accession>
<dbReference type="SUPFAM" id="SSF144091">
    <property type="entry name" value="Rhomboid-like"/>
    <property type="match status" value="1"/>
</dbReference>
<dbReference type="CDD" id="cd14279">
    <property type="entry name" value="CUE"/>
    <property type="match status" value="1"/>
</dbReference>
<feature type="transmembrane region" description="Helical" evidence="6">
    <location>
        <begin position="12"/>
        <end position="32"/>
    </location>
</feature>
<comment type="caution">
    <text evidence="8">The sequence shown here is derived from an EMBL/GenBank/DDBJ whole genome shotgun (WGS) entry which is preliminary data.</text>
</comment>
<evidence type="ECO:0000256" key="3">
    <source>
        <dbReference type="ARBA" id="ARBA00022989"/>
    </source>
</evidence>
<evidence type="ECO:0000313" key="9">
    <source>
        <dbReference type="Proteomes" id="UP000007148"/>
    </source>
</evidence>
<dbReference type="PANTHER" id="PTHR43066">
    <property type="entry name" value="RHOMBOID-RELATED PROTEIN"/>
    <property type="match status" value="1"/>
</dbReference>
<keyword evidence="4 6" id="KW-0472">Membrane</keyword>
<sequence length="309" mass="33845">MSFHNGPVTKALMLTLGANTFIVGAFQFKHYFRLQLVPHITKYTQWWRILSYQAAFQSSSELFISQILLYNVSVALERVYGSRKFSSYIFVSGVVSTTMTVLGMLAAGWFGINTSFAGPIPILFSILYSYYRVIPSAYRYRIFGVSLTDKTPYYVMATFLALINAPESIALATIGILTGAACRSDILPFKSYRLPSWINKVASAFRPLIGSTEPGYRPNSVLPELGQSGTHVPTSSNGEAIGSAGVDIAEPSVMNRSPVEAQNQTTGREPTSEEISQLSAMFPEATRVQIVNAISSTSSLEAAVERLVQ</sequence>
<dbReference type="OMA" id="QYWRLLV"/>
<dbReference type="STRING" id="1109443.G4TPT9"/>
<evidence type="ECO:0000256" key="6">
    <source>
        <dbReference type="SAM" id="Phobius"/>
    </source>
</evidence>
<evidence type="ECO:0000256" key="1">
    <source>
        <dbReference type="ARBA" id="ARBA00004141"/>
    </source>
</evidence>
<proteinExistence type="predicted"/>
<dbReference type="EMBL" id="CAFZ01000217">
    <property type="protein sequence ID" value="CCA73332.1"/>
    <property type="molecule type" value="Genomic_DNA"/>
</dbReference>
<dbReference type="GO" id="GO:0004252">
    <property type="term" value="F:serine-type endopeptidase activity"/>
    <property type="evidence" value="ECO:0007669"/>
    <property type="project" value="TreeGrafter"/>
</dbReference>
<feature type="compositionally biased region" description="Polar residues" evidence="5">
    <location>
        <begin position="227"/>
        <end position="238"/>
    </location>
</feature>
<comment type="subcellular location">
    <subcellularLocation>
        <location evidence="1">Membrane</location>
        <topology evidence="1">Multi-pass membrane protein</topology>
    </subcellularLocation>
</comment>
<feature type="domain" description="CUE" evidence="7">
    <location>
        <begin position="270"/>
        <end position="309"/>
    </location>
</feature>
<dbReference type="InterPro" id="IPR035952">
    <property type="entry name" value="Rhomboid-like_sf"/>
</dbReference>
<dbReference type="InParanoid" id="G4TPT9"/>
<feature type="transmembrane region" description="Helical" evidence="6">
    <location>
        <begin position="153"/>
        <end position="177"/>
    </location>
</feature>
<name>G4TPT9_SERID</name>
<organism evidence="8 9">
    <name type="scientific">Serendipita indica (strain DSM 11827)</name>
    <name type="common">Root endophyte fungus</name>
    <name type="synonym">Piriformospora indica</name>
    <dbReference type="NCBI Taxonomy" id="1109443"/>
    <lineage>
        <taxon>Eukaryota</taxon>
        <taxon>Fungi</taxon>
        <taxon>Dikarya</taxon>
        <taxon>Basidiomycota</taxon>
        <taxon>Agaricomycotina</taxon>
        <taxon>Agaricomycetes</taxon>
        <taxon>Sebacinales</taxon>
        <taxon>Serendipitaceae</taxon>
        <taxon>Serendipita</taxon>
    </lineage>
</organism>
<keyword evidence="2 6" id="KW-0812">Transmembrane</keyword>
<feature type="transmembrane region" description="Helical" evidence="6">
    <location>
        <begin position="88"/>
        <end position="110"/>
    </location>
</feature>
<dbReference type="Pfam" id="PF02845">
    <property type="entry name" value="CUE"/>
    <property type="match status" value="1"/>
</dbReference>
<protein>
    <recommendedName>
        <fullName evidence="7">CUE domain-containing protein</fullName>
    </recommendedName>
</protein>
<dbReference type="PROSITE" id="PS51140">
    <property type="entry name" value="CUE"/>
    <property type="match status" value="1"/>
</dbReference>
<feature type="region of interest" description="Disordered" evidence="5">
    <location>
        <begin position="219"/>
        <end position="275"/>
    </location>
</feature>
<evidence type="ECO:0000313" key="8">
    <source>
        <dbReference type="EMBL" id="CCA73332.1"/>
    </source>
</evidence>
<dbReference type="AlphaFoldDB" id="G4TPT9"/>
<evidence type="ECO:0000256" key="2">
    <source>
        <dbReference type="ARBA" id="ARBA00022692"/>
    </source>
</evidence>
<gene>
    <name evidence="8" type="ORF">PIIN_07287</name>
</gene>
<dbReference type="eggNOG" id="KOG4463">
    <property type="taxonomic scope" value="Eukaryota"/>
</dbReference>
<dbReference type="GO" id="GO:0016020">
    <property type="term" value="C:membrane"/>
    <property type="evidence" value="ECO:0007669"/>
    <property type="project" value="UniProtKB-SubCell"/>
</dbReference>
<dbReference type="OrthoDB" id="272778at2759"/>